<reference evidence="1 2" key="1">
    <citation type="journal article" date="2018" name="Sci. Rep.">
        <title>Genomic signatures of local adaptation to the degree of environmental predictability in rotifers.</title>
        <authorList>
            <person name="Franch-Gras L."/>
            <person name="Hahn C."/>
            <person name="Garcia-Roger E.M."/>
            <person name="Carmona M.J."/>
            <person name="Serra M."/>
            <person name="Gomez A."/>
        </authorList>
    </citation>
    <scope>NUCLEOTIDE SEQUENCE [LARGE SCALE GENOMIC DNA]</scope>
    <source>
        <strain evidence="1">HYR1</strain>
    </source>
</reference>
<proteinExistence type="predicted"/>
<name>A0A3M7T4X5_BRAPC</name>
<dbReference type="EMBL" id="REGN01000287">
    <property type="protein sequence ID" value="RNA43041.1"/>
    <property type="molecule type" value="Genomic_DNA"/>
</dbReference>
<keyword evidence="2" id="KW-1185">Reference proteome</keyword>
<accession>A0A3M7T4X5</accession>
<organism evidence="1 2">
    <name type="scientific">Brachionus plicatilis</name>
    <name type="common">Marine rotifer</name>
    <name type="synonym">Brachionus muelleri</name>
    <dbReference type="NCBI Taxonomy" id="10195"/>
    <lineage>
        <taxon>Eukaryota</taxon>
        <taxon>Metazoa</taxon>
        <taxon>Spiralia</taxon>
        <taxon>Gnathifera</taxon>
        <taxon>Rotifera</taxon>
        <taxon>Eurotatoria</taxon>
        <taxon>Monogononta</taxon>
        <taxon>Pseudotrocha</taxon>
        <taxon>Ploima</taxon>
        <taxon>Brachionidae</taxon>
        <taxon>Brachionus</taxon>
    </lineage>
</organism>
<dbReference type="OrthoDB" id="10016177at2759"/>
<evidence type="ECO:0000313" key="1">
    <source>
        <dbReference type="EMBL" id="RNA43041.1"/>
    </source>
</evidence>
<dbReference type="Proteomes" id="UP000276133">
    <property type="component" value="Unassembled WGS sequence"/>
</dbReference>
<protein>
    <submittedName>
        <fullName evidence="1">Uncharacterized protein</fullName>
    </submittedName>
</protein>
<evidence type="ECO:0000313" key="2">
    <source>
        <dbReference type="Proteomes" id="UP000276133"/>
    </source>
</evidence>
<gene>
    <name evidence="1" type="ORF">BpHYR1_042905</name>
</gene>
<sequence>MAYINRELSFSRLTNKIKYDVDEYLYYKNNPYFAESYVNFFIEKLLESQVIPDLLIEVFSELEIEREEENFQLVSENYIKQKYMYPRLTHQFEENQDNNFRNLYLAPAKSLKNNKKIVNKSHRNNEEQLGEKKFKQVEPIEYVIEKKPSILLDIAEEIIVDELKNHLLPRIVNQCLKSLLAEPLSEKFNYPQSYSIESAKKLLKSTEYSQEEKNRLFSNFY</sequence>
<dbReference type="AlphaFoldDB" id="A0A3M7T4X5"/>
<comment type="caution">
    <text evidence="1">The sequence shown here is derived from an EMBL/GenBank/DDBJ whole genome shotgun (WGS) entry which is preliminary data.</text>
</comment>